<evidence type="ECO:0000256" key="1">
    <source>
        <dbReference type="ARBA" id="ARBA00004948"/>
    </source>
</evidence>
<evidence type="ECO:0000256" key="5">
    <source>
        <dbReference type="ARBA" id="ARBA00022777"/>
    </source>
</evidence>
<dbReference type="GO" id="GO:0005524">
    <property type="term" value="F:ATP binding"/>
    <property type="evidence" value="ECO:0007669"/>
    <property type="project" value="UniProtKB-KW"/>
</dbReference>
<dbReference type="OrthoDB" id="9810880at2"/>
<evidence type="ECO:0000313" key="9">
    <source>
        <dbReference type="Proteomes" id="UP000192343"/>
    </source>
</evidence>
<dbReference type="EC" id="2.7.1.49" evidence="2"/>
<dbReference type="RefSeq" id="WP_083052167.1">
    <property type="nucleotide sequence ID" value="NZ_MWQY01000019.1"/>
</dbReference>
<gene>
    <name evidence="8" type="ORF">B4O97_15335</name>
</gene>
<evidence type="ECO:0000256" key="6">
    <source>
        <dbReference type="ARBA" id="ARBA00022840"/>
    </source>
</evidence>
<dbReference type="AlphaFoldDB" id="A0A1Y1RUQ8"/>
<comment type="caution">
    <text evidence="8">The sequence shown here is derived from an EMBL/GenBank/DDBJ whole genome shotgun (WGS) entry which is preliminary data.</text>
</comment>
<comment type="pathway">
    <text evidence="1">Cofactor biosynthesis; thiamine diphosphate biosynthesis.</text>
</comment>
<evidence type="ECO:0000313" key="8">
    <source>
        <dbReference type="EMBL" id="ORC32825.1"/>
    </source>
</evidence>
<feature type="domain" description="Pyridoxamine kinase/Phosphomethylpyrimidine kinase" evidence="7">
    <location>
        <begin position="11"/>
        <end position="258"/>
    </location>
</feature>
<dbReference type="InterPro" id="IPR004399">
    <property type="entry name" value="HMP/HMP-P_kinase_dom"/>
</dbReference>
<sequence>MYNVLSIAGSDSSGGAGIQADLKAFAANGVYGMTVITAVTAQNTRGVTAIRVLDPEIVSAQIEAVFSDIRVDAVKIGMLADGKIISAVARALARWKPPVLVLDPVMVAKSGHRLLAPEAEESLIRELLPLADLLTPNIPEAETLSGMELQNADGALMEKAGRRILETGVGAVLIKGGHSQNPESSADILIDAGGSRVYTAPRLEALHTHGTGCSLSSTLAALLAGGLSLDDAVRRAKSYISEGIAHGIPLGGGCGPIHHFYSLYGGEELA</sequence>
<dbReference type="GO" id="GO:0005829">
    <property type="term" value="C:cytosol"/>
    <property type="evidence" value="ECO:0007669"/>
    <property type="project" value="TreeGrafter"/>
</dbReference>
<evidence type="ECO:0000256" key="4">
    <source>
        <dbReference type="ARBA" id="ARBA00022741"/>
    </source>
</evidence>
<keyword evidence="4" id="KW-0547">Nucleotide-binding</keyword>
<keyword evidence="3" id="KW-0808">Transferase</keyword>
<dbReference type="EMBL" id="MWQY01000019">
    <property type="protein sequence ID" value="ORC32825.1"/>
    <property type="molecule type" value="Genomic_DNA"/>
</dbReference>
<dbReference type="SUPFAM" id="SSF53613">
    <property type="entry name" value="Ribokinase-like"/>
    <property type="match status" value="1"/>
</dbReference>
<dbReference type="CDD" id="cd01169">
    <property type="entry name" value="HMPP_kinase"/>
    <property type="match status" value="1"/>
</dbReference>
<dbReference type="GO" id="GO:0008972">
    <property type="term" value="F:phosphomethylpyrimidine kinase activity"/>
    <property type="evidence" value="ECO:0007669"/>
    <property type="project" value="InterPro"/>
</dbReference>
<reference evidence="8 9" key="1">
    <citation type="submission" date="2017-03" db="EMBL/GenBank/DDBJ databases">
        <title>Draft Genome sequence of Marispirochaeta sp. strain JC444.</title>
        <authorList>
            <person name="Shivani Y."/>
            <person name="Subhash Y."/>
            <person name="Sasikala C."/>
            <person name="Ramana C."/>
        </authorList>
    </citation>
    <scope>NUCLEOTIDE SEQUENCE [LARGE SCALE GENOMIC DNA]</scope>
    <source>
        <strain evidence="8 9">JC444</strain>
    </source>
</reference>
<dbReference type="Gene3D" id="3.40.1190.20">
    <property type="match status" value="1"/>
</dbReference>
<dbReference type="InterPro" id="IPR029056">
    <property type="entry name" value="Ribokinase-like"/>
</dbReference>
<dbReference type="InterPro" id="IPR013749">
    <property type="entry name" value="PM/HMP-P_kinase-1"/>
</dbReference>
<dbReference type="Proteomes" id="UP000192343">
    <property type="component" value="Unassembled WGS sequence"/>
</dbReference>
<accession>A0A1Y1RUQ8</accession>
<evidence type="ECO:0000256" key="2">
    <source>
        <dbReference type="ARBA" id="ARBA00012135"/>
    </source>
</evidence>
<keyword evidence="5 8" id="KW-0418">Kinase</keyword>
<dbReference type="Pfam" id="PF08543">
    <property type="entry name" value="Phos_pyr_kin"/>
    <property type="match status" value="1"/>
</dbReference>
<keyword evidence="6" id="KW-0067">ATP-binding</keyword>
<dbReference type="GO" id="GO:0009228">
    <property type="term" value="P:thiamine biosynthetic process"/>
    <property type="evidence" value="ECO:0007669"/>
    <property type="project" value="InterPro"/>
</dbReference>
<dbReference type="FunFam" id="3.40.1190.20:FF:000003">
    <property type="entry name" value="Phosphomethylpyrimidine kinase ThiD"/>
    <property type="match status" value="1"/>
</dbReference>
<organism evidence="8 9">
    <name type="scientific">Marispirochaeta aestuarii</name>
    <dbReference type="NCBI Taxonomy" id="1963862"/>
    <lineage>
        <taxon>Bacteria</taxon>
        <taxon>Pseudomonadati</taxon>
        <taxon>Spirochaetota</taxon>
        <taxon>Spirochaetia</taxon>
        <taxon>Spirochaetales</taxon>
        <taxon>Spirochaetaceae</taxon>
        <taxon>Marispirochaeta</taxon>
    </lineage>
</organism>
<dbReference type="PANTHER" id="PTHR20858:SF17">
    <property type="entry name" value="HYDROXYMETHYLPYRIMIDINE_PHOSPHOMETHYLPYRIMIDINE KINASE THI20-RELATED"/>
    <property type="match status" value="1"/>
</dbReference>
<protein>
    <recommendedName>
        <fullName evidence="2">hydroxymethylpyrimidine kinase</fullName>
        <ecNumber evidence="2">2.7.1.49</ecNumber>
    </recommendedName>
</protein>
<keyword evidence="9" id="KW-1185">Reference proteome</keyword>
<evidence type="ECO:0000256" key="3">
    <source>
        <dbReference type="ARBA" id="ARBA00022679"/>
    </source>
</evidence>
<name>A0A1Y1RUQ8_9SPIO</name>
<evidence type="ECO:0000259" key="7">
    <source>
        <dbReference type="Pfam" id="PF08543"/>
    </source>
</evidence>
<proteinExistence type="predicted"/>
<dbReference type="NCBIfam" id="TIGR00097">
    <property type="entry name" value="HMP-P_kinase"/>
    <property type="match status" value="1"/>
</dbReference>
<dbReference type="PANTHER" id="PTHR20858">
    <property type="entry name" value="PHOSPHOMETHYLPYRIMIDINE KINASE"/>
    <property type="match status" value="1"/>
</dbReference>
<dbReference type="GO" id="GO:0008902">
    <property type="term" value="F:hydroxymethylpyrimidine kinase activity"/>
    <property type="evidence" value="ECO:0007669"/>
    <property type="project" value="UniProtKB-EC"/>
</dbReference>
<dbReference type="STRING" id="1963862.B4O97_15335"/>